<dbReference type="InterPro" id="IPR027815">
    <property type="entry name" value="CSC1/OSCA1-like_cyt"/>
</dbReference>
<evidence type="ECO:0008006" key="15">
    <source>
        <dbReference type="Google" id="ProtNLM"/>
    </source>
</evidence>
<dbReference type="GO" id="GO:0005886">
    <property type="term" value="C:plasma membrane"/>
    <property type="evidence" value="ECO:0007669"/>
    <property type="project" value="TreeGrafter"/>
</dbReference>
<dbReference type="Pfam" id="PF13967">
    <property type="entry name" value="RSN1_TM"/>
    <property type="match status" value="1"/>
</dbReference>
<sequence length="1259" mass="138780">MDWGITLVTGLEKRLNQSQDPRIGSGRDNSTGGTLSHVTSSGTDSSSAASLGSTFVPVLVYSGVCLVIFFVFRRKCQRVYAPRTISSIRRAPLVPVPPLPDTWFTWLKDFWNIDEAFLLNNTSLDGFFFLRYLRVLATICFAGCIIAWPVLLSVNATGGKNLSQLDLLTIGDVASPIKFYAHVAIAWLFFGFILFMISRECIYYINLRQAYLMSPRHAQRLSSRTVLFTCVPKRFLDEHRVRKLFGDSVKNVWIPRNTRELERLVDEREKAAVRLEKAEIELIRKANRARKKKHGVPLDQQLPPPVSMAGRSPARSDTSSTLDSTSSSASAASAASAASSASSSSPSSHSSPSSAAHSPRPSTSAPAAAPLSPPPRASTLPQQPAAATTATTAATVAAAPPQRSSSSVRRASAASTGSASRVPTEPPQPPPAVSTSSTINVLQNTLSPGLIHEIREINQTNKIQEPSPAARKADRAHVTDDILPMAPDDRQGSFSDASGPSSATAVVSTVPPMSEITEIERAVEGPPNQDNTIVAKPATKEFADDNKENNDDEENEQDYIHPYGFNDTLPDVRGSVAAQWLPVDKRPAHRPLANFGRRVDTIRWTRMRIKSLNKAIAKLRRKFRAGDGDLISSMFVEFDTQAAAQVAFQVLTHHQPLHMSPRFIGIRPEDVIWSSLRMRWWERIMRRFLIMGAIAVGIVFWSIPAALVGIISNVSFLSSNVFFLHWIADIPKAITGVIEGLLPAVALSLLMAAVPGMLRICARIAGLPSSPMVELYTQHAYFCFQLIQVFLITTLTSAASAAFTQILADPLSIKDLLSTNLPKASNFYLSYITVQCLAGGAIGLVHFFDLFRHTVLNKTIQHPRRAVRNFQRLKQPHWGGIFPVYTNMGVIAISYTCIAPLILVFAGIGMCVVYQVYKYNLVYAFDGDRDSRGLHYPRGLLHLMIGLYLAEVCLIGLFSIQSAVGPVILMIMFLVFTFLVHTSLNDAVSPLLYSLPRTLALDDQDLAAGHEDLRRQAEREAAEAAASSANSGGLNADYYNIEEGYGEDNDSDDDLHAGPVTNRGIDGASELMGMVKDWGRDAIKKRMKTEVKAMKTDITSFSVSRYIPWGKTTIVRNDINNNRADPNAASNSDAGPQGELGADGQPLSEKPKPNFFTRWLHPELFEDYTFLRKTLVRDEQEEPMAYPADYTFRGYWPPEMWKPIPKLWIPRDDACVSRQEVAHTRKVVPITDRGAWLTAKGNVVADLDKAPFLEPIYLY</sequence>
<feature type="transmembrane region" description="Helical" evidence="8">
    <location>
        <begin position="892"/>
        <end position="917"/>
    </location>
</feature>
<dbReference type="Proteomes" id="UP000033710">
    <property type="component" value="Unassembled WGS sequence"/>
</dbReference>
<feature type="transmembrane region" description="Helical" evidence="8">
    <location>
        <begin position="54"/>
        <end position="72"/>
    </location>
</feature>
<feature type="transmembrane region" description="Helical" evidence="8">
    <location>
        <begin position="967"/>
        <end position="984"/>
    </location>
</feature>
<feature type="compositionally biased region" description="Polar residues" evidence="7">
    <location>
        <begin position="1118"/>
        <end position="1134"/>
    </location>
</feature>
<feature type="region of interest" description="Disordered" evidence="7">
    <location>
        <begin position="18"/>
        <end position="48"/>
    </location>
</feature>
<feature type="compositionally biased region" description="Low complexity" evidence="7">
    <location>
        <begin position="377"/>
        <end position="423"/>
    </location>
</feature>
<keyword evidence="4 8" id="KW-0812">Transmembrane</keyword>
<feature type="domain" description="CSC1/OSCA1-like cytosolic" evidence="12">
    <location>
        <begin position="584"/>
        <end position="674"/>
    </location>
</feature>
<comment type="caution">
    <text evidence="13">The sequence shown here is derived from an EMBL/GenBank/DDBJ whole genome shotgun (WGS) entry which is preliminary data.</text>
</comment>
<evidence type="ECO:0000259" key="10">
    <source>
        <dbReference type="Pfam" id="PF12621"/>
    </source>
</evidence>
<feature type="compositionally biased region" description="Polar residues" evidence="7">
    <location>
        <begin position="492"/>
        <end position="507"/>
    </location>
</feature>
<dbReference type="Pfam" id="PF02714">
    <property type="entry name" value="RSN1_7TM"/>
    <property type="match status" value="1"/>
</dbReference>
<feature type="compositionally biased region" description="Basic and acidic residues" evidence="7">
    <location>
        <begin position="538"/>
        <end position="549"/>
    </location>
</feature>
<reference evidence="13 14" key="1">
    <citation type="journal article" date="2014" name="BMC Genomics">
        <title>Comparative genomics of the major fungal agents of human and animal Sporotrichosis: Sporothrix schenckii and Sporothrix brasiliensis.</title>
        <authorList>
            <person name="Teixeira M.M."/>
            <person name="de Almeida L.G."/>
            <person name="Kubitschek-Barreira P."/>
            <person name="Alves F.L."/>
            <person name="Kioshima E.S."/>
            <person name="Abadio A.K."/>
            <person name="Fernandes L."/>
            <person name="Derengowski L.S."/>
            <person name="Ferreira K.S."/>
            <person name="Souza R.C."/>
            <person name="Ruiz J.C."/>
            <person name="de Andrade N.C."/>
            <person name="Paes H.C."/>
            <person name="Nicola A.M."/>
            <person name="Albuquerque P."/>
            <person name="Gerber A.L."/>
            <person name="Martins V.P."/>
            <person name="Peconick L.D."/>
            <person name="Neto A.V."/>
            <person name="Chaucanez C.B."/>
            <person name="Silva P.A."/>
            <person name="Cunha O.L."/>
            <person name="de Oliveira F.F."/>
            <person name="dos Santos T.C."/>
            <person name="Barros A.L."/>
            <person name="Soares M.A."/>
            <person name="de Oliveira L.M."/>
            <person name="Marini M.M."/>
            <person name="Villalobos-Duno H."/>
            <person name="Cunha M.M."/>
            <person name="de Hoog S."/>
            <person name="da Silveira J.F."/>
            <person name="Henrissat B."/>
            <person name="Nino-Vega G.A."/>
            <person name="Cisalpino P.S."/>
            <person name="Mora-Montes H.M."/>
            <person name="Almeida S.R."/>
            <person name="Stajich J.E."/>
            <person name="Lopes-Bezerra L.M."/>
            <person name="Vasconcelos A.T."/>
            <person name="Felipe M.S."/>
        </authorList>
    </citation>
    <scope>NUCLEOTIDE SEQUENCE [LARGE SCALE GENOMIC DNA]</scope>
    <source>
        <strain evidence="13 14">1099-18</strain>
    </source>
</reference>
<dbReference type="InterPro" id="IPR032880">
    <property type="entry name" value="CSC1/OSCA1-like_N"/>
</dbReference>
<evidence type="ECO:0000256" key="1">
    <source>
        <dbReference type="ARBA" id="ARBA00004141"/>
    </source>
</evidence>
<dbReference type="Pfam" id="PF12621">
    <property type="entry name" value="PHM7_ext"/>
    <property type="match status" value="1"/>
</dbReference>
<feature type="transmembrane region" description="Helical" evidence="8">
    <location>
        <begin position="688"/>
        <end position="711"/>
    </location>
</feature>
<feature type="transmembrane region" description="Helical" evidence="8">
    <location>
        <begin position="132"/>
        <end position="151"/>
    </location>
</feature>
<dbReference type="InterPro" id="IPR045122">
    <property type="entry name" value="Csc1-like"/>
</dbReference>
<dbReference type="KEGG" id="ssck:SPSK_06903"/>
<dbReference type="AlphaFoldDB" id="A0A0F2MH23"/>
<feature type="region of interest" description="Disordered" evidence="7">
    <location>
        <begin position="525"/>
        <end position="559"/>
    </location>
</feature>
<evidence type="ECO:0000259" key="9">
    <source>
        <dbReference type="Pfam" id="PF02714"/>
    </source>
</evidence>
<evidence type="ECO:0000256" key="7">
    <source>
        <dbReference type="SAM" id="MobiDB-lite"/>
    </source>
</evidence>
<evidence type="ECO:0000259" key="12">
    <source>
        <dbReference type="Pfam" id="PF14703"/>
    </source>
</evidence>
<dbReference type="InterPro" id="IPR022257">
    <property type="entry name" value="PHM7_ext"/>
</dbReference>
<keyword evidence="6 8" id="KW-0472">Membrane</keyword>
<feature type="transmembrane region" description="Helical" evidence="8">
    <location>
        <begin position="828"/>
        <end position="848"/>
    </location>
</feature>
<feature type="region of interest" description="Disordered" evidence="7">
    <location>
        <begin position="288"/>
        <end position="437"/>
    </location>
</feature>
<feature type="compositionally biased region" description="Low complexity" evidence="7">
    <location>
        <begin position="35"/>
        <end position="48"/>
    </location>
</feature>
<evidence type="ECO:0000313" key="13">
    <source>
        <dbReference type="EMBL" id="KJR88983.1"/>
    </source>
</evidence>
<dbReference type="GeneID" id="27668852"/>
<dbReference type="Pfam" id="PF14703">
    <property type="entry name" value="PHM7_cyt"/>
    <property type="match status" value="2"/>
</dbReference>
<feature type="transmembrane region" description="Helical" evidence="8">
    <location>
        <begin position="741"/>
        <end position="761"/>
    </location>
</feature>
<evidence type="ECO:0000256" key="5">
    <source>
        <dbReference type="ARBA" id="ARBA00022989"/>
    </source>
</evidence>
<feature type="region of interest" description="Disordered" evidence="7">
    <location>
        <begin position="1118"/>
        <end position="1152"/>
    </location>
</feature>
<evidence type="ECO:0000256" key="4">
    <source>
        <dbReference type="ARBA" id="ARBA00022692"/>
    </source>
</evidence>
<dbReference type="OrthoDB" id="1076608at2759"/>
<evidence type="ECO:0000313" key="14">
    <source>
        <dbReference type="Proteomes" id="UP000033710"/>
    </source>
</evidence>
<comment type="subcellular location">
    <subcellularLocation>
        <location evidence="1">Membrane</location>
        <topology evidence="1">Multi-pass membrane protein</topology>
    </subcellularLocation>
</comment>
<feature type="domain" description="10TM putative phosphate transporter extracellular tail" evidence="10">
    <location>
        <begin position="1159"/>
        <end position="1248"/>
    </location>
</feature>
<evidence type="ECO:0000256" key="8">
    <source>
        <dbReference type="SAM" id="Phobius"/>
    </source>
</evidence>
<feature type="transmembrane region" description="Helical" evidence="8">
    <location>
        <begin position="940"/>
        <end position="960"/>
    </location>
</feature>
<comment type="similarity">
    <text evidence="2">Belongs to the CSC1 (TC 1.A.17) family.</text>
</comment>
<dbReference type="VEuPathDB" id="FungiDB:SPSK_06903"/>
<keyword evidence="3" id="KW-0813">Transport</keyword>
<dbReference type="EMBL" id="AXCR01000004">
    <property type="protein sequence ID" value="KJR88983.1"/>
    <property type="molecule type" value="Genomic_DNA"/>
</dbReference>
<accession>A0A0F2MH23</accession>
<feature type="transmembrane region" description="Helical" evidence="8">
    <location>
        <begin position="179"/>
        <end position="198"/>
    </location>
</feature>
<dbReference type="InterPro" id="IPR003864">
    <property type="entry name" value="CSC1/OSCA1-like_7TM"/>
</dbReference>
<feature type="domain" description="CSC1/OSCA1-like 7TM region" evidence="9">
    <location>
        <begin position="686"/>
        <end position="958"/>
    </location>
</feature>
<reference evidence="13 14" key="2">
    <citation type="journal article" date="2015" name="Eukaryot. Cell">
        <title>Asexual propagation of a virulent clone complex in a human and feline outbreak of sporotrichosis.</title>
        <authorList>
            <person name="Teixeira Mde M."/>
            <person name="Rodrigues A.M."/>
            <person name="Tsui C.K."/>
            <person name="de Almeida L.G."/>
            <person name="Van Diepeningen A.D."/>
            <person name="van den Ende B.G."/>
            <person name="Fernandes G.F."/>
            <person name="Kano R."/>
            <person name="Hamelin R.C."/>
            <person name="Lopes-Bezerra L.M."/>
            <person name="Vasconcelos A.T."/>
            <person name="de Hoog S."/>
            <person name="de Camargo Z.P."/>
            <person name="Felipe M.S."/>
        </authorList>
    </citation>
    <scope>NUCLEOTIDE SEQUENCE [LARGE SCALE GENOMIC DNA]</scope>
    <source>
        <strain evidence="13 14">1099-18</strain>
    </source>
</reference>
<gene>
    <name evidence="13" type="ORF">SPSK_06903</name>
</gene>
<evidence type="ECO:0000256" key="2">
    <source>
        <dbReference type="ARBA" id="ARBA00007779"/>
    </source>
</evidence>
<keyword evidence="5 8" id="KW-1133">Transmembrane helix</keyword>
<protein>
    <recommendedName>
        <fullName evidence="15">DUF221 domain protein</fullName>
    </recommendedName>
</protein>
<feature type="region of interest" description="Disordered" evidence="7">
    <location>
        <begin position="486"/>
        <end position="507"/>
    </location>
</feature>
<feature type="domain" description="CSC1/OSCA1-like N-terminal transmembrane" evidence="11">
    <location>
        <begin position="51"/>
        <end position="200"/>
    </location>
</feature>
<feature type="transmembrane region" description="Helical" evidence="8">
    <location>
        <begin position="782"/>
        <end position="808"/>
    </location>
</feature>
<proteinExistence type="inferred from homology"/>
<dbReference type="GO" id="GO:0005227">
    <property type="term" value="F:calcium-activated cation channel activity"/>
    <property type="evidence" value="ECO:0007669"/>
    <property type="project" value="InterPro"/>
</dbReference>
<evidence type="ECO:0000256" key="6">
    <source>
        <dbReference type="ARBA" id="ARBA00023136"/>
    </source>
</evidence>
<dbReference type="RefSeq" id="XP_016591659.1">
    <property type="nucleotide sequence ID" value="XM_016733575.1"/>
</dbReference>
<evidence type="ECO:0000256" key="3">
    <source>
        <dbReference type="ARBA" id="ARBA00022448"/>
    </source>
</evidence>
<feature type="compositionally biased region" description="Low complexity" evidence="7">
    <location>
        <begin position="315"/>
        <end position="370"/>
    </location>
</feature>
<feature type="domain" description="CSC1/OSCA1-like cytosolic" evidence="12">
    <location>
        <begin position="223"/>
        <end position="293"/>
    </location>
</feature>
<organism evidence="13 14">
    <name type="scientific">Sporothrix schenckii 1099-18</name>
    <dbReference type="NCBI Taxonomy" id="1397361"/>
    <lineage>
        <taxon>Eukaryota</taxon>
        <taxon>Fungi</taxon>
        <taxon>Dikarya</taxon>
        <taxon>Ascomycota</taxon>
        <taxon>Pezizomycotina</taxon>
        <taxon>Sordariomycetes</taxon>
        <taxon>Sordariomycetidae</taxon>
        <taxon>Ophiostomatales</taxon>
        <taxon>Ophiostomataceae</taxon>
        <taxon>Sporothrix</taxon>
    </lineage>
</organism>
<dbReference type="PANTHER" id="PTHR13018">
    <property type="entry name" value="PROBABLE MEMBRANE PROTEIN DUF221-RELATED"/>
    <property type="match status" value="1"/>
</dbReference>
<dbReference type="PANTHER" id="PTHR13018:SF53">
    <property type="entry name" value="DUF221 DOMAIN PROTEIN"/>
    <property type="match status" value="1"/>
</dbReference>
<evidence type="ECO:0000259" key="11">
    <source>
        <dbReference type="Pfam" id="PF13967"/>
    </source>
</evidence>
<name>A0A0F2MH23_SPOSC</name>